<evidence type="ECO:0000313" key="2">
    <source>
        <dbReference type="Proteomes" id="UP001056120"/>
    </source>
</evidence>
<accession>A0ACB9A5D4</accession>
<gene>
    <name evidence="1" type="ORF">L1987_75186</name>
</gene>
<dbReference type="Proteomes" id="UP001056120">
    <property type="component" value="Linkage Group LG25"/>
</dbReference>
<reference evidence="2" key="1">
    <citation type="journal article" date="2022" name="Mol. Ecol. Resour.">
        <title>The genomes of chicory, endive, great burdock and yacon provide insights into Asteraceae palaeo-polyploidization history and plant inulin production.</title>
        <authorList>
            <person name="Fan W."/>
            <person name="Wang S."/>
            <person name="Wang H."/>
            <person name="Wang A."/>
            <person name="Jiang F."/>
            <person name="Liu H."/>
            <person name="Zhao H."/>
            <person name="Xu D."/>
            <person name="Zhang Y."/>
        </authorList>
    </citation>
    <scope>NUCLEOTIDE SEQUENCE [LARGE SCALE GENOMIC DNA]</scope>
    <source>
        <strain evidence="2">cv. Yunnan</strain>
    </source>
</reference>
<dbReference type="EMBL" id="CM042042">
    <property type="protein sequence ID" value="KAI3704956.1"/>
    <property type="molecule type" value="Genomic_DNA"/>
</dbReference>
<evidence type="ECO:0000313" key="1">
    <source>
        <dbReference type="EMBL" id="KAI3704956.1"/>
    </source>
</evidence>
<reference evidence="1 2" key="2">
    <citation type="journal article" date="2022" name="Mol. Ecol. Resour.">
        <title>The genomes of chicory, endive, great burdock and yacon provide insights into Asteraceae paleo-polyploidization history and plant inulin production.</title>
        <authorList>
            <person name="Fan W."/>
            <person name="Wang S."/>
            <person name="Wang H."/>
            <person name="Wang A."/>
            <person name="Jiang F."/>
            <person name="Liu H."/>
            <person name="Zhao H."/>
            <person name="Xu D."/>
            <person name="Zhang Y."/>
        </authorList>
    </citation>
    <scope>NUCLEOTIDE SEQUENCE [LARGE SCALE GENOMIC DNA]</scope>
    <source>
        <strain evidence="2">cv. Yunnan</strain>
        <tissue evidence="1">Leaves</tissue>
    </source>
</reference>
<proteinExistence type="predicted"/>
<name>A0ACB9A5D4_9ASTR</name>
<comment type="caution">
    <text evidence="1">The sequence shown here is derived from an EMBL/GenBank/DDBJ whole genome shotgun (WGS) entry which is preliminary data.</text>
</comment>
<keyword evidence="2" id="KW-1185">Reference proteome</keyword>
<sequence length="130" mass="14908">MVTSRNRHTTSLRDSDSRLGESDRIEGTGSWDAIEWTTTDQPVSRPVPMDYLIFCLKLRRLSFRSFYSITKDNSKKTFNIRCADSKVYTKDDLKSSPILRMDLHMGKIWLSVMSAIGEEQICALKDIGPK</sequence>
<organism evidence="1 2">
    <name type="scientific">Smallanthus sonchifolius</name>
    <dbReference type="NCBI Taxonomy" id="185202"/>
    <lineage>
        <taxon>Eukaryota</taxon>
        <taxon>Viridiplantae</taxon>
        <taxon>Streptophyta</taxon>
        <taxon>Embryophyta</taxon>
        <taxon>Tracheophyta</taxon>
        <taxon>Spermatophyta</taxon>
        <taxon>Magnoliopsida</taxon>
        <taxon>eudicotyledons</taxon>
        <taxon>Gunneridae</taxon>
        <taxon>Pentapetalae</taxon>
        <taxon>asterids</taxon>
        <taxon>campanulids</taxon>
        <taxon>Asterales</taxon>
        <taxon>Asteraceae</taxon>
        <taxon>Asteroideae</taxon>
        <taxon>Heliantheae alliance</taxon>
        <taxon>Millerieae</taxon>
        <taxon>Smallanthus</taxon>
    </lineage>
</organism>
<protein>
    <submittedName>
        <fullName evidence="1">Uncharacterized protein</fullName>
    </submittedName>
</protein>